<dbReference type="Pfam" id="PF01498">
    <property type="entry name" value="HTH_Tnp_Tc3_2"/>
    <property type="match status" value="1"/>
</dbReference>
<proteinExistence type="predicted"/>
<dbReference type="InterPro" id="IPR036388">
    <property type="entry name" value="WH-like_DNA-bd_sf"/>
</dbReference>
<evidence type="ECO:0000259" key="1">
    <source>
        <dbReference type="Pfam" id="PF01498"/>
    </source>
</evidence>
<dbReference type="AlphaFoldDB" id="A0ABD0MHX4"/>
<evidence type="ECO:0008006" key="5">
    <source>
        <dbReference type="Google" id="ProtNLM"/>
    </source>
</evidence>
<name>A0ABD0MHX4_CIRMR</name>
<protein>
    <recommendedName>
        <fullName evidence="5">Transposable element Tc1 transposase</fullName>
    </recommendedName>
</protein>
<comment type="caution">
    <text evidence="3">The sequence shown here is derived from an EMBL/GenBank/DDBJ whole genome shotgun (WGS) entry which is preliminary data.</text>
</comment>
<dbReference type="SUPFAM" id="SSF46689">
    <property type="entry name" value="Homeodomain-like"/>
    <property type="match status" value="1"/>
</dbReference>
<dbReference type="InterPro" id="IPR036397">
    <property type="entry name" value="RNaseH_sf"/>
</dbReference>
<dbReference type="InterPro" id="IPR009057">
    <property type="entry name" value="Homeodomain-like_sf"/>
</dbReference>
<feature type="domain" description="Transposase Tc1-like" evidence="1">
    <location>
        <begin position="207"/>
        <end position="278"/>
    </location>
</feature>
<evidence type="ECO:0000313" key="3">
    <source>
        <dbReference type="EMBL" id="KAL0148251.1"/>
    </source>
</evidence>
<accession>A0ABD0MHX4</accession>
<evidence type="ECO:0000313" key="4">
    <source>
        <dbReference type="Proteomes" id="UP001529510"/>
    </source>
</evidence>
<sequence>MLLAKLWVDQKGHSAQFWLPEGLLVARLLVNVVKGCVPVCLLNLFKKDVVVNPRTLHQRTTSVESDDGMTCGVHLSAAAVEGEEQLTLLRDLSRRNSDVSSKHSMDYGHTTTVQHEIPLVYKIKHLAMQTVFTNICERLGRSQELSEFQRGTVIGCHLCNKSSCEISSLLNIPQSTVSCIIRTWKRLGMTATQPQSGRPSKLTERGQRMLRRIVRRGRQLSAESIATDLQTSCGLQISSRTVCRELHGVGFHGRAAASKPYITKCNAKRRMQWCKARRHWTLERWRRILWSDKSRFSIWQSDGRVWVWRLPGERYLSDCIVASVKFGGGGIMVWGCFSGAGLGPLVPVKGTLNASAYQDILDNSMLPTLWEQFGAGPFLFQHDCAPVHKARSIKTWMTESGVDELDWPAQIPDLNPTEHLWDELEWRLRARPSRPTSVCDLTNVLLEEWSKIPINTLLNLVDSLPRRVEAVIAAKGGLTSY</sequence>
<dbReference type="Gene3D" id="1.10.10.10">
    <property type="entry name" value="Winged helix-like DNA-binding domain superfamily/Winged helix DNA-binding domain"/>
    <property type="match status" value="1"/>
</dbReference>
<dbReference type="PANTHER" id="PTHR23022:SF135">
    <property type="entry name" value="SI:DKEY-77F5.3"/>
    <property type="match status" value="1"/>
</dbReference>
<dbReference type="Gene3D" id="3.30.420.10">
    <property type="entry name" value="Ribonuclease H-like superfamily/Ribonuclease H"/>
    <property type="match status" value="1"/>
</dbReference>
<keyword evidence="4" id="KW-1185">Reference proteome</keyword>
<dbReference type="Proteomes" id="UP001529510">
    <property type="component" value="Unassembled WGS sequence"/>
</dbReference>
<feature type="domain" description="Tc1-like transposase DDE" evidence="2">
    <location>
        <begin position="288"/>
        <end position="431"/>
    </location>
</feature>
<reference evidence="3 4" key="1">
    <citation type="submission" date="2024-05" db="EMBL/GenBank/DDBJ databases">
        <title>Genome sequencing and assembly of Indian major carp, Cirrhinus mrigala (Hamilton, 1822).</title>
        <authorList>
            <person name="Mohindra V."/>
            <person name="Chowdhury L.M."/>
            <person name="Lal K."/>
            <person name="Jena J.K."/>
        </authorList>
    </citation>
    <scope>NUCLEOTIDE SEQUENCE [LARGE SCALE GENOMIC DNA]</scope>
    <source>
        <strain evidence="3">CM1030</strain>
        <tissue evidence="3">Blood</tissue>
    </source>
</reference>
<dbReference type="InterPro" id="IPR038717">
    <property type="entry name" value="Tc1-like_DDE_dom"/>
</dbReference>
<dbReference type="InterPro" id="IPR002492">
    <property type="entry name" value="Transposase_Tc1-like"/>
</dbReference>
<gene>
    <name evidence="3" type="ORF">M9458_056483</name>
</gene>
<dbReference type="InterPro" id="IPR052338">
    <property type="entry name" value="Transposase_5"/>
</dbReference>
<organism evidence="3 4">
    <name type="scientific">Cirrhinus mrigala</name>
    <name type="common">Mrigala</name>
    <dbReference type="NCBI Taxonomy" id="683832"/>
    <lineage>
        <taxon>Eukaryota</taxon>
        <taxon>Metazoa</taxon>
        <taxon>Chordata</taxon>
        <taxon>Craniata</taxon>
        <taxon>Vertebrata</taxon>
        <taxon>Euteleostomi</taxon>
        <taxon>Actinopterygii</taxon>
        <taxon>Neopterygii</taxon>
        <taxon>Teleostei</taxon>
        <taxon>Ostariophysi</taxon>
        <taxon>Cypriniformes</taxon>
        <taxon>Cyprinidae</taxon>
        <taxon>Labeoninae</taxon>
        <taxon>Labeonini</taxon>
        <taxon>Cirrhinus</taxon>
    </lineage>
</organism>
<dbReference type="EMBL" id="JAMKFB020000709">
    <property type="protein sequence ID" value="KAL0148251.1"/>
    <property type="molecule type" value="Genomic_DNA"/>
</dbReference>
<evidence type="ECO:0000259" key="2">
    <source>
        <dbReference type="Pfam" id="PF13358"/>
    </source>
</evidence>
<dbReference type="PANTHER" id="PTHR23022">
    <property type="entry name" value="TRANSPOSABLE ELEMENT-RELATED"/>
    <property type="match status" value="1"/>
</dbReference>
<dbReference type="Pfam" id="PF13358">
    <property type="entry name" value="DDE_3"/>
    <property type="match status" value="1"/>
</dbReference>